<dbReference type="EMBL" id="CVRI01000054">
    <property type="protein sequence ID" value="CRK99965.1"/>
    <property type="molecule type" value="Genomic_DNA"/>
</dbReference>
<name>A0A1J1II86_9DIPT</name>
<reference evidence="1 2" key="1">
    <citation type="submission" date="2015-04" db="EMBL/GenBank/DDBJ databases">
        <authorList>
            <person name="Syromyatnikov M.Y."/>
            <person name="Popov V.N."/>
        </authorList>
    </citation>
    <scope>NUCLEOTIDE SEQUENCE [LARGE SCALE GENOMIC DNA]</scope>
</reference>
<evidence type="ECO:0000313" key="1">
    <source>
        <dbReference type="EMBL" id="CRK99965.1"/>
    </source>
</evidence>
<keyword evidence="2" id="KW-1185">Reference proteome</keyword>
<sequence>MIPKELLEKIVSISLQVGVTHFRHNLKVSMKLFTTSGKRLDYENNLIYNEMGRSSFLRVIRSQQRLNFSLENAICEAFFLYDRNREI</sequence>
<dbReference type="AlphaFoldDB" id="A0A1J1II86"/>
<accession>A0A1J1II86</accession>
<evidence type="ECO:0000313" key="2">
    <source>
        <dbReference type="Proteomes" id="UP000183832"/>
    </source>
</evidence>
<gene>
    <name evidence="1" type="ORF">CLUMA_CG013260</name>
</gene>
<protein>
    <submittedName>
        <fullName evidence="1">CLUMA_CG013260, isoform A</fullName>
    </submittedName>
</protein>
<proteinExistence type="predicted"/>
<dbReference type="Proteomes" id="UP000183832">
    <property type="component" value="Unassembled WGS sequence"/>
</dbReference>
<organism evidence="1 2">
    <name type="scientific">Clunio marinus</name>
    <dbReference type="NCBI Taxonomy" id="568069"/>
    <lineage>
        <taxon>Eukaryota</taxon>
        <taxon>Metazoa</taxon>
        <taxon>Ecdysozoa</taxon>
        <taxon>Arthropoda</taxon>
        <taxon>Hexapoda</taxon>
        <taxon>Insecta</taxon>
        <taxon>Pterygota</taxon>
        <taxon>Neoptera</taxon>
        <taxon>Endopterygota</taxon>
        <taxon>Diptera</taxon>
        <taxon>Nematocera</taxon>
        <taxon>Chironomoidea</taxon>
        <taxon>Chironomidae</taxon>
        <taxon>Clunio</taxon>
    </lineage>
</organism>